<evidence type="ECO:0000259" key="4">
    <source>
        <dbReference type="PROSITE" id="PS51668"/>
    </source>
</evidence>
<comment type="caution">
    <text evidence="5">The sequence shown here is derived from an EMBL/GenBank/DDBJ whole genome shotgun (WGS) entry which is preliminary data.</text>
</comment>
<comment type="similarity">
    <text evidence="2">Belongs to the tRNA methyltransferase O family.</text>
</comment>
<dbReference type="InterPro" id="IPR036414">
    <property type="entry name" value="YaeB_N_sf"/>
</dbReference>
<feature type="compositionally biased region" description="Gly residues" evidence="3">
    <location>
        <begin position="62"/>
        <end position="73"/>
    </location>
</feature>
<proteinExistence type="inferred from homology"/>
<name>A0ABN9UZT5_9DINO</name>
<feature type="region of interest" description="Disordered" evidence="3">
    <location>
        <begin position="26"/>
        <end position="73"/>
    </location>
</feature>
<dbReference type="SUPFAM" id="SSF118196">
    <property type="entry name" value="YaeB-like"/>
    <property type="match status" value="1"/>
</dbReference>
<dbReference type="InterPro" id="IPR023370">
    <property type="entry name" value="TrmO-like_N"/>
</dbReference>
<dbReference type="PANTHER" id="PTHR12818">
    <property type="entry name" value="TRNA (ADENINE(37)-N6)-METHYLTRANSFERASE"/>
    <property type="match status" value="1"/>
</dbReference>
<feature type="region of interest" description="Disordered" evidence="3">
    <location>
        <begin position="148"/>
        <end position="172"/>
    </location>
</feature>
<keyword evidence="1" id="KW-0949">S-adenosyl-L-methionine</keyword>
<organism evidence="5 6">
    <name type="scientific">Prorocentrum cordatum</name>
    <dbReference type="NCBI Taxonomy" id="2364126"/>
    <lineage>
        <taxon>Eukaryota</taxon>
        <taxon>Sar</taxon>
        <taxon>Alveolata</taxon>
        <taxon>Dinophyceae</taxon>
        <taxon>Prorocentrales</taxon>
        <taxon>Prorocentraceae</taxon>
        <taxon>Prorocentrum</taxon>
    </lineage>
</organism>
<feature type="compositionally biased region" description="Low complexity" evidence="3">
    <location>
        <begin position="162"/>
        <end position="172"/>
    </location>
</feature>
<reference evidence="5" key="1">
    <citation type="submission" date="2023-10" db="EMBL/GenBank/DDBJ databases">
        <authorList>
            <person name="Chen Y."/>
            <person name="Shah S."/>
            <person name="Dougan E. K."/>
            <person name="Thang M."/>
            <person name="Chan C."/>
        </authorList>
    </citation>
    <scope>NUCLEOTIDE SEQUENCE [LARGE SCALE GENOMIC DNA]</scope>
</reference>
<protein>
    <recommendedName>
        <fullName evidence="4">TsaA-like domain-containing protein</fullName>
    </recommendedName>
</protein>
<evidence type="ECO:0000313" key="6">
    <source>
        <dbReference type="Proteomes" id="UP001189429"/>
    </source>
</evidence>
<accession>A0ABN9UZT5</accession>
<dbReference type="InterPro" id="IPR036413">
    <property type="entry name" value="YaeB-like_sf"/>
</dbReference>
<dbReference type="Proteomes" id="UP001189429">
    <property type="component" value="Unassembled WGS sequence"/>
</dbReference>
<evidence type="ECO:0000313" key="5">
    <source>
        <dbReference type="EMBL" id="CAK0864735.1"/>
    </source>
</evidence>
<dbReference type="Gene3D" id="2.40.30.70">
    <property type="entry name" value="YaeB-like"/>
    <property type="match status" value="1"/>
</dbReference>
<dbReference type="PROSITE" id="PS51668">
    <property type="entry name" value="TSAA_2"/>
    <property type="match status" value="1"/>
</dbReference>
<evidence type="ECO:0000256" key="1">
    <source>
        <dbReference type="ARBA" id="ARBA00022691"/>
    </source>
</evidence>
<feature type="domain" description="TsaA-like" evidence="4">
    <location>
        <begin position="83"/>
        <end position="172"/>
    </location>
</feature>
<evidence type="ECO:0000256" key="2">
    <source>
        <dbReference type="ARBA" id="ARBA00033753"/>
    </source>
</evidence>
<sequence length="172" mass="18133">MPDEAIVVALLTWAALRERARALRAEREAREQRDNAARQARLRDEERKGRVRAERQLREAAVGGGAAPGDGAGLDDGPGGFVFHPIGVFSSCYRSRCGTPRQGGIVQDSLAVLRCVRDLNPAAALEGLEESSATVGCCMCSTRTRTSRARARRPPGGGGSSAGASRCGRASA</sequence>
<gene>
    <name evidence="5" type="ORF">PCOR1329_LOCUS52523</name>
</gene>
<dbReference type="EMBL" id="CAUYUJ010016393">
    <property type="protein sequence ID" value="CAK0864735.1"/>
    <property type="molecule type" value="Genomic_DNA"/>
</dbReference>
<evidence type="ECO:0000256" key="3">
    <source>
        <dbReference type="SAM" id="MobiDB-lite"/>
    </source>
</evidence>
<feature type="compositionally biased region" description="Basic and acidic residues" evidence="3">
    <location>
        <begin position="26"/>
        <end position="58"/>
    </location>
</feature>
<dbReference type="InterPro" id="IPR040372">
    <property type="entry name" value="YaeB-like"/>
</dbReference>
<keyword evidence="6" id="KW-1185">Reference proteome</keyword>
<dbReference type="PANTHER" id="PTHR12818:SF0">
    <property type="entry name" value="TRNA (ADENINE(37)-N6)-METHYLTRANSFERASE"/>
    <property type="match status" value="1"/>
</dbReference>